<dbReference type="InterPro" id="IPR028098">
    <property type="entry name" value="Glyco_trans_4-like_N"/>
</dbReference>
<protein>
    <submittedName>
        <fullName evidence="3">WcaI family glycosyltransferase</fullName>
    </submittedName>
</protein>
<dbReference type="SUPFAM" id="SSF53756">
    <property type="entry name" value="UDP-Glycosyltransferase/glycogen phosphorylase"/>
    <property type="match status" value="1"/>
</dbReference>
<dbReference type="Pfam" id="PF00534">
    <property type="entry name" value="Glycos_transf_1"/>
    <property type="match status" value="1"/>
</dbReference>
<comment type="caution">
    <text evidence="3">The sequence shown here is derived from an EMBL/GenBank/DDBJ whole genome shotgun (WGS) entry which is preliminary data.</text>
</comment>
<dbReference type="CDD" id="cd03794">
    <property type="entry name" value="GT4_WbuB-like"/>
    <property type="match status" value="1"/>
</dbReference>
<gene>
    <name evidence="3" type="ORF">J7I43_07455</name>
</gene>
<dbReference type="NCBIfam" id="NF007640">
    <property type="entry name" value="PRK10307.1"/>
    <property type="match status" value="1"/>
</dbReference>
<dbReference type="EMBL" id="JAGHKP010000001">
    <property type="protein sequence ID" value="MBO9152040.1"/>
    <property type="molecule type" value="Genomic_DNA"/>
</dbReference>
<proteinExistence type="predicted"/>
<sequence length="418" mass="46664">MSKRVLLIGGNFSPEPTGIGKYNGEMINWLVENGYQCTVITSYPYYPQWEVQKPYDRSKRWYKKEVSHNGKLKVHRCPQYVPAQPTGKKRILLDLSFSVSAFFKLLQLLPSKKHDIVITVAPSFQLGLLAVLYKKLRGAQFLYHIQDLQIEAARDLEMIRSPRLINMLFGLEKFILKRADVVSSISDGMMQRIGQKIPKPVQFFPNWVDTSLFFPVDEKENLKQEYGFSAADKVILYSGAIGEKQGLESILHTAKAMRNRPDLRFVICGSGPYKSKLEALAAEMELENVVFYPIQPFERFNRFLNMADVHLVIQKAGASDLVMPSKLSTILAVGGLALVTANPGSGLHALVDKYQMGILVKAEDQQALNEGVALAVGGGNAGITSNARAYAAEHLAISGVMGRFEEIVVHRNLNLKTC</sequence>
<organism evidence="3 4">
    <name type="scientific">Chitinophaga chungangae</name>
    <dbReference type="NCBI Taxonomy" id="2821488"/>
    <lineage>
        <taxon>Bacteria</taxon>
        <taxon>Pseudomonadati</taxon>
        <taxon>Bacteroidota</taxon>
        <taxon>Chitinophagia</taxon>
        <taxon>Chitinophagales</taxon>
        <taxon>Chitinophagaceae</taxon>
        <taxon>Chitinophaga</taxon>
    </lineage>
</organism>
<feature type="domain" description="Glycosyltransferase subfamily 4-like N-terminal" evidence="2">
    <location>
        <begin position="17"/>
        <end position="207"/>
    </location>
</feature>
<feature type="domain" description="Glycosyl transferase family 1" evidence="1">
    <location>
        <begin position="219"/>
        <end position="375"/>
    </location>
</feature>
<dbReference type="Pfam" id="PF13579">
    <property type="entry name" value="Glyco_trans_4_4"/>
    <property type="match status" value="1"/>
</dbReference>
<evidence type="ECO:0000313" key="3">
    <source>
        <dbReference type="EMBL" id="MBO9152040.1"/>
    </source>
</evidence>
<evidence type="ECO:0000313" key="4">
    <source>
        <dbReference type="Proteomes" id="UP000679126"/>
    </source>
</evidence>
<dbReference type="InterPro" id="IPR050194">
    <property type="entry name" value="Glycosyltransferase_grp1"/>
</dbReference>
<accession>A0ABS3YBK5</accession>
<evidence type="ECO:0000259" key="2">
    <source>
        <dbReference type="Pfam" id="PF13579"/>
    </source>
</evidence>
<dbReference type="InterPro" id="IPR001296">
    <property type="entry name" value="Glyco_trans_1"/>
</dbReference>
<dbReference type="Proteomes" id="UP000679126">
    <property type="component" value="Unassembled WGS sequence"/>
</dbReference>
<keyword evidence="4" id="KW-1185">Reference proteome</keyword>
<dbReference type="PANTHER" id="PTHR45947">
    <property type="entry name" value="SULFOQUINOVOSYL TRANSFERASE SQD2"/>
    <property type="match status" value="1"/>
</dbReference>
<reference evidence="4" key="1">
    <citation type="submission" date="2021-03" db="EMBL/GenBank/DDBJ databases">
        <title>Assistant Professor.</title>
        <authorList>
            <person name="Huq M.A."/>
        </authorList>
    </citation>
    <scope>NUCLEOTIDE SEQUENCE [LARGE SCALE GENOMIC DNA]</scope>
    <source>
        <strain evidence="4">MAH-28</strain>
    </source>
</reference>
<dbReference type="RefSeq" id="WP_209144808.1">
    <property type="nucleotide sequence ID" value="NZ_JAGHKP010000001.1"/>
</dbReference>
<evidence type="ECO:0000259" key="1">
    <source>
        <dbReference type="Pfam" id="PF00534"/>
    </source>
</evidence>
<dbReference type="PANTHER" id="PTHR45947:SF3">
    <property type="entry name" value="SULFOQUINOVOSYL TRANSFERASE SQD2"/>
    <property type="match status" value="1"/>
</dbReference>
<name>A0ABS3YBK5_9BACT</name>
<dbReference type="Gene3D" id="3.40.50.2000">
    <property type="entry name" value="Glycogen Phosphorylase B"/>
    <property type="match status" value="2"/>
</dbReference>